<dbReference type="InterPro" id="IPR001611">
    <property type="entry name" value="Leu-rich_rpt"/>
</dbReference>
<dbReference type="InterPro" id="IPR036388">
    <property type="entry name" value="WH-like_DNA-bd_sf"/>
</dbReference>
<organism evidence="5 6">
    <name type="scientific">Rhamnella rubrinervis</name>
    <dbReference type="NCBI Taxonomy" id="2594499"/>
    <lineage>
        <taxon>Eukaryota</taxon>
        <taxon>Viridiplantae</taxon>
        <taxon>Streptophyta</taxon>
        <taxon>Embryophyta</taxon>
        <taxon>Tracheophyta</taxon>
        <taxon>Spermatophyta</taxon>
        <taxon>Magnoliopsida</taxon>
        <taxon>eudicotyledons</taxon>
        <taxon>Gunneridae</taxon>
        <taxon>Pentapetalae</taxon>
        <taxon>rosids</taxon>
        <taxon>fabids</taxon>
        <taxon>Rosales</taxon>
        <taxon>Rhamnaceae</taxon>
        <taxon>rhamnoid group</taxon>
        <taxon>Rhamneae</taxon>
        <taxon>Rhamnella</taxon>
    </lineage>
</organism>
<dbReference type="InterPro" id="IPR056789">
    <property type="entry name" value="LRR_R13L1-DRL21"/>
</dbReference>
<dbReference type="InterPro" id="IPR027417">
    <property type="entry name" value="P-loop_NTPase"/>
</dbReference>
<dbReference type="SUPFAM" id="SSF52058">
    <property type="entry name" value="L domain-like"/>
    <property type="match status" value="1"/>
</dbReference>
<keyword evidence="6" id="KW-1185">Reference proteome</keyword>
<dbReference type="Gene3D" id="1.10.10.10">
    <property type="entry name" value="Winged helix-like DNA-binding domain superfamily/Winged helix DNA-binding domain"/>
    <property type="match status" value="1"/>
</dbReference>
<dbReference type="PANTHER" id="PTHR47186:SF13">
    <property type="entry name" value="DISEASE RESISTANCE PROTEIN RGA3"/>
    <property type="match status" value="1"/>
</dbReference>
<proteinExistence type="predicted"/>
<dbReference type="GO" id="GO:0043531">
    <property type="term" value="F:ADP binding"/>
    <property type="evidence" value="ECO:0007669"/>
    <property type="project" value="InterPro"/>
</dbReference>
<dbReference type="InterPro" id="IPR058922">
    <property type="entry name" value="WHD_DRP"/>
</dbReference>
<dbReference type="InterPro" id="IPR032675">
    <property type="entry name" value="LRR_dom_sf"/>
</dbReference>
<dbReference type="Gene3D" id="1.10.8.430">
    <property type="entry name" value="Helical domain of apoptotic protease-activating factors"/>
    <property type="match status" value="1"/>
</dbReference>
<accession>A0A8K0HAP9</accession>
<keyword evidence="2" id="KW-0611">Plant defense</keyword>
<dbReference type="OrthoDB" id="1189324at2759"/>
<evidence type="ECO:0000313" key="5">
    <source>
        <dbReference type="EMBL" id="KAF3448870.1"/>
    </source>
</evidence>
<feature type="domain" description="Disease resistance protein winged helix" evidence="3">
    <location>
        <begin position="108"/>
        <end position="179"/>
    </location>
</feature>
<reference evidence="5" key="1">
    <citation type="submission" date="2020-03" db="EMBL/GenBank/DDBJ databases">
        <title>A high-quality chromosome-level genome assembly of a woody plant with both climbing and erect habits, Rhamnella rubrinervis.</title>
        <authorList>
            <person name="Lu Z."/>
            <person name="Yang Y."/>
            <person name="Zhu X."/>
            <person name="Sun Y."/>
        </authorList>
    </citation>
    <scope>NUCLEOTIDE SEQUENCE</scope>
    <source>
        <strain evidence="5">BYM</strain>
        <tissue evidence="5">Leaf</tissue>
    </source>
</reference>
<evidence type="ECO:0000313" key="6">
    <source>
        <dbReference type="Proteomes" id="UP000796880"/>
    </source>
</evidence>
<gene>
    <name evidence="5" type="ORF">FNV43_RR09586</name>
</gene>
<comment type="caution">
    <text evidence="5">The sequence shown here is derived from an EMBL/GenBank/DDBJ whole genome shotgun (WGS) entry which is preliminary data.</text>
</comment>
<dbReference type="Pfam" id="PF23559">
    <property type="entry name" value="WHD_DRP"/>
    <property type="match status" value="1"/>
</dbReference>
<evidence type="ECO:0000259" key="4">
    <source>
        <dbReference type="Pfam" id="PF25019"/>
    </source>
</evidence>
<keyword evidence="1" id="KW-0677">Repeat</keyword>
<dbReference type="AlphaFoldDB" id="A0A8K0HAP9"/>
<feature type="domain" description="R13L1/DRL21-like LRR repeat region" evidence="4">
    <location>
        <begin position="372"/>
        <end position="485"/>
    </location>
</feature>
<dbReference type="Proteomes" id="UP000796880">
    <property type="component" value="Unassembled WGS sequence"/>
</dbReference>
<dbReference type="PANTHER" id="PTHR47186">
    <property type="entry name" value="LEUCINE-RICH REPEAT-CONTAINING PROTEIN 57"/>
    <property type="match status" value="1"/>
</dbReference>
<dbReference type="GO" id="GO:0006952">
    <property type="term" value="P:defense response"/>
    <property type="evidence" value="ECO:0007669"/>
    <property type="project" value="UniProtKB-KW"/>
</dbReference>
<evidence type="ECO:0000256" key="1">
    <source>
        <dbReference type="ARBA" id="ARBA00022737"/>
    </source>
</evidence>
<dbReference type="EMBL" id="VOIH02000004">
    <property type="protein sequence ID" value="KAF3448870.1"/>
    <property type="molecule type" value="Genomic_DNA"/>
</dbReference>
<sequence>MTSQSMWALKISLLTDEVSWVLFNQVAFKQRSQEVLKRVRNIVDLCNGHPFIISVIGRMLYFKDPENEMSLLDELANIFEENDILPPLRLCYNQLPSHLKHCFAFCSLFPKGYEMDVQRLIKFWMAQGFIELSDNQCVEDVGYQCCLHLIFRFFFVIAKKDENGQIIKCRLNGVMYGLAKWAAENECEMLHANEASASQLFIRHVSFNFPLDSSWPEIPNSVPQAKGIRTILLCNQSLNEFQERSSRKSICGRIVSRFKLLRMLDLHNSGLKEVPSSIGKLKHLRYLDLSENKDIVELPASITMLQNLQTLKLSSCYELRDWPIGFRKLVNLRHLEFDWCYSLTRMPRGLGQLTNLQTLSEVVLTKQPDHELSELKELNNLRGALKITNLRSEIQSESANLEGKKHLSSLMLTWDLSSNDGEATAGVEQTLEGLKPHKNLQELALVGYGGANFSNWLSSLTRLVKFSLRRSKCEYIPSLGYLKVLILDEMTSLKYISDSSMNESSPLMLSSLEELRLSELPNLERWWRTMPSSPPSMFLSFPRLSKLIIEDCPKLNCMPLYPNLEEWLVLDNTCWEPFKLTLSPDKSSSSRHLLHFPN</sequence>
<dbReference type="InterPro" id="IPR042197">
    <property type="entry name" value="Apaf_helical"/>
</dbReference>
<dbReference type="Gene3D" id="3.80.10.10">
    <property type="entry name" value="Ribonuclease Inhibitor"/>
    <property type="match status" value="2"/>
</dbReference>
<dbReference type="SUPFAM" id="SSF52540">
    <property type="entry name" value="P-loop containing nucleoside triphosphate hydrolases"/>
    <property type="match status" value="1"/>
</dbReference>
<dbReference type="Pfam" id="PF13855">
    <property type="entry name" value="LRR_8"/>
    <property type="match status" value="1"/>
</dbReference>
<dbReference type="Pfam" id="PF25019">
    <property type="entry name" value="LRR_R13L1-DRL21"/>
    <property type="match status" value="1"/>
</dbReference>
<protein>
    <submittedName>
        <fullName evidence="5">Uncharacterized protein</fullName>
    </submittedName>
</protein>
<evidence type="ECO:0000259" key="3">
    <source>
        <dbReference type="Pfam" id="PF23559"/>
    </source>
</evidence>
<name>A0A8K0HAP9_9ROSA</name>
<evidence type="ECO:0000256" key="2">
    <source>
        <dbReference type="ARBA" id="ARBA00022821"/>
    </source>
</evidence>